<evidence type="ECO:0000313" key="3">
    <source>
        <dbReference type="Proteomes" id="UP000812013"/>
    </source>
</evidence>
<gene>
    <name evidence="2" type="ORF">GPJ59_18515</name>
</gene>
<feature type="transmembrane region" description="Helical" evidence="1">
    <location>
        <begin position="104"/>
        <end position="124"/>
    </location>
</feature>
<sequence length="366" mass="39411">MICPHCEKNLLRKERTGNTCSHCHRRYALDPKTNPLALNDLRIRRVVHRITDEGRISVSTGQLWYALSRKRITEAEFGSGSLGVTCGVGLFVGFLGIVAELVPLLYVSGFLLVAVGGILAARWAGIGKGIPPVTHELFRKDALGEWQRVYGGLPPGVVDDTGDPWRATAQALASAPASAPATGRTAVLLCSDRSVATFLAANAVPFRHGIPLVRDPRDLRKLPAGLPVLVLHDADAEGELLVHRLRDELPGRRVVDAGLPLRTLRPLPGGVPYRDPARKPGAEEMRRLRELGTVTPEELDRLAKGWRFPLVAVPPSKLLDVVTRFAEEAGRKTDSERRRAAAVGFMTWPGTGTADGSAAAAGGGAR</sequence>
<keyword evidence="1" id="KW-1133">Transmembrane helix</keyword>
<evidence type="ECO:0000313" key="2">
    <source>
        <dbReference type="EMBL" id="MBW5483823.1"/>
    </source>
</evidence>
<dbReference type="Proteomes" id="UP000812013">
    <property type="component" value="Unassembled WGS sequence"/>
</dbReference>
<reference evidence="2 3" key="1">
    <citation type="submission" date="2019-12" db="EMBL/GenBank/DDBJ databases">
        <title>Genome sequence of Streptomyces bambusae.</title>
        <authorList>
            <person name="Bansal K."/>
            <person name="Choksket S."/>
            <person name="Korpole S."/>
            <person name="Patil P.B."/>
        </authorList>
    </citation>
    <scope>NUCLEOTIDE SEQUENCE [LARGE SCALE GENOMIC DNA]</scope>
    <source>
        <strain evidence="2 3">SK60</strain>
    </source>
</reference>
<keyword evidence="3" id="KW-1185">Reference proteome</keyword>
<evidence type="ECO:0000256" key="1">
    <source>
        <dbReference type="SAM" id="Phobius"/>
    </source>
</evidence>
<keyword evidence="1" id="KW-0812">Transmembrane</keyword>
<accession>A0ABS6Z7U1</accession>
<name>A0ABS6Z7U1_9ACTN</name>
<comment type="caution">
    <text evidence="2">The sequence shown here is derived from an EMBL/GenBank/DDBJ whole genome shotgun (WGS) entry which is preliminary data.</text>
</comment>
<dbReference type="RefSeq" id="WP_219668306.1">
    <property type="nucleotide sequence ID" value="NZ_WTFF01000125.1"/>
</dbReference>
<feature type="transmembrane region" description="Helical" evidence="1">
    <location>
        <begin position="77"/>
        <end position="98"/>
    </location>
</feature>
<protein>
    <submittedName>
        <fullName evidence="2">Uncharacterized protein</fullName>
    </submittedName>
</protein>
<proteinExistence type="predicted"/>
<dbReference type="EMBL" id="WTFF01000125">
    <property type="protein sequence ID" value="MBW5483823.1"/>
    <property type="molecule type" value="Genomic_DNA"/>
</dbReference>
<keyword evidence="1" id="KW-0472">Membrane</keyword>
<organism evidence="2 3">
    <name type="scientific">Streptomyces bambusae</name>
    <dbReference type="NCBI Taxonomy" id="1550616"/>
    <lineage>
        <taxon>Bacteria</taxon>
        <taxon>Bacillati</taxon>
        <taxon>Actinomycetota</taxon>
        <taxon>Actinomycetes</taxon>
        <taxon>Kitasatosporales</taxon>
        <taxon>Streptomycetaceae</taxon>
        <taxon>Streptomyces</taxon>
    </lineage>
</organism>